<reference evidence="8" key="2">
    <citation type="journal article" date="2021" name="PeerJ">
        <title>Extensive microbial diversity within the chicken gut microbiome revealed by metagenomics and culture.</title>
        <authorList>
            <person name="Gilroy R."/>
            <person name="Ravi A."/>
            <person name="Getino M."/>
            <person name="Pursley I."/>
            <person name="Horton D.L."/>
            <person name="Alikhan N.F."/>
            <person name="Baker D."/>
            <person name="Gharbi K."/>
            <person name="Hall N."/>
            <person name="Watson M."/>
            <person name="Adriaenssens E.M."/>
            <person name="Foster-Nyarko E."/>
            <person name="Jarju S."/>
            <person name="Secka A."/>
            <person name="Antonio M."/>
            <person name="Oren A."/>
            <person name="Chaudhuri R.R."/>
            <person name="La Ragione R."/>
            <person name="Hildebrand F."/>
            <person name="Pallen M.J."/>
        </authorList>
    </citation>
    <scope>NUCLEOTIDE SEQUENCE</scope>
    <source>
        <strain evidence="8">17213</strain>
    </source>
</reference>
<dbReference type="InterPro" id="IPR050903">
    <property type="entry name" value="Bact_Chemotaxis_MeTrfase"/>
</dbReference>
<dbReference type="PANTHER" id="PTHR24422:SF21">
    <property type="entry name" value="CHEMOTAXIS PROTEIN METHYLTRANSFERASE 1"/>
    <property type="match status" value="1"/>
</dbReference>
<dbReference type="Gene3D" id="3.40.50.150">
    <property type="entry name" value="Vaccinia Virus protein VP39"/>
    <property type="match status" value="1"/>
</dbReference>
<evidence type="ECO:0000256" key="6">
    <source>
        <dbReference type="PIRSR" id="PIRSR000410-1"/>
    </source>
</evidence>
<dbReference type="AlphaFoldDB" id="A0A9D9GPL4"/>
<dbReference type="PRINTS" id="PR00996">
    <property type="entry name" value="CHERMTFRASE"/>
</dbReference>
<dbReference type="InterPro" id="IPR029063">
    <property type="entry name" value="SAM-dependent_MTases_sf"/>
</dbReference>
<dbReference type="PANTHER" id="PTHR24422">
    <property type="entry name" value="CHEMOTAXIS PROTEIN METHYLTRANSFERASE"/>
    <property type="match status" value="1"/>
</dbReference>
<feature type="binding site" evidence="6">
    <location>
        <begin position="249"/>
        <end position="250"/>
    </location>
    <ligand>
        <name>S-adenosyl-L-methionine</name>
        <dbReference type="ChEBI" id="CHEBI:59789"/>
    </ligand>
</feature>
<protein>
    <recommendedName>
        <fullName evidence="5">Chemotaxis protein methyltransferase</fullName>
        <ecNumber evidence="5">2.1.1.80</ecNumber>
    </recommendedName>
</protein>
<proteinExistence type="predicted"/>
<dbReference type="InterPro" id="IPR022641">
    <property type="entry name" value="CheR_N"/>
</dbReference>
<sequence length="306" mass="34363">MQAQKAGWQGVAARNPSVVPAAPDQLTIQSRTVSDLQYRRFAAYIEQQSGIVLGDNKHYLVNSRLSSLLLRFKVSSIDELINLAMDPARNSEISSAVIDAMTTNETLWFRDTYPYLALKNLILPDLARRGKVPVRIWSAACSSGQEPYSIAMVVQEQAGNMLHVDPGTTQIVGTDISPEMLERCRQGLYDNHALARGLSAERKARFFRPTPDPNLMRIDERVKRMVTFKQMNLLGSYSLLGRFDVIFCRNVLIYFNNETKAQILNKFALCLNPGGYLILGSSESMTGLCDKFEMVRCNPGLAYRLK</sequence>
<dbReference type="Pfam" id="PF01739">
    <property type="entry name" value="CheR"/>
    <property type="match status" value="1"/>
</dbReference>
<keyword evidence="3 5" id="KW-0808">Transferase</keyword>
<dbReference type="GO" id="GO:0032259">
    <property type="term" value="P:methylation"/>
    <property type="evidence" value="ECO:0007669"/>
    <property type="project" value="UniProtKB-KW"/>
</dbReference>
<feature type="binding site" evidence="6">
    <location>
        <position position="175"/>
    </location>
    <ligand>
        <name>S-adenosyl-L-methionine</name>
        <dbReference type="ChEBI" id="CHEBI:59789"/>
    </ligand>
</feature>
<dbReference type="InterPro" id="IPR022642">
    <property type="entry name" value="CheR_C"/>
</dbReference>
<feature type="binding site" evidence="6">
    <location>
        <position position="146"/>
    </location>
    <ligand>
        <name>S-adenosyl-L-methionine</name>
        <dbReference type="ChEBI" id="CHEBI:59789"/>
    </ligand>
</feature>
<evidence type="ECO:0000313" key="8">
    <source>
        <dbReference type="EMBL" id="MBO8415672.1"/>
    </source>
</evidence>
<dbReference type="InterPro" id="IPR026024">
    <property type="entry name" value="Chemotaxis_MeTrfase_CheR"/>
</dbReference>
<evidence type="ECO:0000256" key="4">
    <source>
        <dbReference type="ARBA" id="ARBA00022691"/>
    </source>
</evidence>
<feature type="binding site" evidence="6">
    <location>
        <position position="106"/>
    </location>
    <ligand>
        <name>S-adenosyl-L-methionine</name>
        <dbReference type="ChEBI" id="CHEBI:59789"/>
    </ligand>
</feature>
<feature type="binding site" evidence="6">
    <location>
        <position position="104"/>
    </location>
    <ligand>
        <name>S-adenosyl-L-methionine</name>
        <dbReference type="ChEBI" id="CHEBI:59789"/>
    </ligand>
</feature>
<evidence type="ECO:0000259" key="7">
    <source>
        <dbReference type="PROSITE" id="PS50123"/>
    </source>
</evidence>
<dbReference type="PROSITE" id="PS50123">
    <property type="entry name" value="CHER"/>
    <property type="match status" value="1"/>
</dbReference>
<comment type="function">
    <text evidence="5">Methylation of the membrane-bound methyl-accepting chemotaxis proteins (MCP) to form gamma-glutamyl methyl ester residues in MCP.</text>
</comment>
<evidence type="ECO:0000256" key="1">
    <source>
        <dbReference type="ARBA" id="ARBA00001541"/>
    </source>
</evidence>
<organism evidence="8 9">
    <name type="scientific">Candidatus Avisuccinivibrio stercorigallinarum</name>
    <dbReference type="NCBI Taxonomy" id="2840704"/>
    <lineage>
        <taxon>Bacteria</taxon>
        <taxon>Pseudomonadati</taxon>
        <taxon>Pseudomonadota</taxon>
        <taxon>Gammaproteobacteria</taxon>
        <taxon>Aeromonadales</taxon>
        <taxon>Succinivibrionaceae</taxon>
        <taxon>Succinivibrionaceae incertae sedis</taxon>
        <taxon>Candidatus Avisuccinivibrio</taxon>
    </lineage>
</organism>
<dbReference type="InterPro" id="IPR036804">
    <property type="entry name" value="CheR_N_sf"/>
</dbReference>
<comment type="caution">
    <text evidence="8">The sequence shown here is derived from an EMBL/GenBank/DDBJ whole genome shotgun (WGS) entry which is preliminary data.</text>
</comment>
<name>A0A9D9GPL4_9GAMM</name>
<dbReference type="SUPFAM" id="SSF53335">
    <property type="entry name" value="S-adenosyl-L-methionine-dependent methyltransferases"/>
    <property type="match status" value="1"/>
</dbReference>
<feature type="binding site" evidence="6">
    <location>
        <begin position="232"/>
        <end position="233"/>
    </location>
    <ligand>
        <name>S-adenosyl-L-methionine</name>
        <dbReference type="ChEBI" id="CHEBI:59789"/>
    </ligand>
</feature>
<reference evidence="8" key="1">
    <citation type="submission" date="2020-10" db="EMBL/GenBank/DDBJ databases">
        <authorList>
            <person name="Gilroy R."/>
        </authorList>
    </citation>
    <scope>NUCLEOTIDE SEQUENCE</scope>
    <source>
        <strain evidence="8">17213</strain>
    </source>
</reference>
<evidence type="ECO:0000256" key="5">
    <source>
        <dbReference type="PIRNR" id="PIRNR000410"/>
    </source>
</evidence>
<dbReference type="InterPro" id="IPR000780">
    <property type="entry name" value="CheR_MeTrfase"/>
</dbReference>
<dbReference type="SUPFAM" id="SSF47757">
    <property type="entry name" value="Chemotaxis receptor methyltransferase CheR, N-terminal domain"/>
    <property type="match status" value="1"/>
</dbReference>
<dbReference type="Proteomes" id="UP000823631">
    <property type="component" value="Unassembled WGS sequence"/>
</dbReference>
<feature type="domain" description="CheR-type methyltransferase" evidence="7">
    <location>
        <begin position="26"/>
        <end position="306"/>
    </location>
</feature>
<dbReference type="SMART" id="SM00138">
    <property type="entry name" value="MeTrc"/>
    <property type="match status" value="1"/>
</dbReference>
<accession>A0A9D9GPL4</accession>
<dbReference type="GO" id="GO:0008983">
    <property type="term" value="F:protein-glutamate O-methyltransferase activity"/>
    <property type="evidence" value="ECO:0007669"/>
    <property type="project" value="UniProtKB-EC"/>
</dbReference>
<comment type="catalytic activity">
    <reaction evidence="1 5">
        <text>L-glutamyl-[protein] + S-adenosyl-L-methionine = [protein]-L-glutamate 5-O-methyl ester + S-adenosyl-L-homocysteine</text>
        <dbReference type="Rhea" id="RHEA:24452"/>
        <dbReference type="Rhea" id="RHEA-COMP:10208"/>
        <dbReference type="Rhea" id="RHEA-COMP:10311"/>
        <dbReference type="ChEBI" id="CHEBI:29973"/>
        <dbReference type="ChEBI" id="CHEBI:57856"/>
        <dbReference type="ChEBI" id="CHEBI:59789"/>
        <dbReference type="ChEBI" id="CHEBI:82795"/>
        <dbReference type="EC" id="2.1.1.80"/>
    </reaction>
</comment>
<gene>
    <name evidence="8" type="ORF">IAB19_04745</name>
</gene>
<dbReference type="EMBL" id="JADINH010000101">
    <property type="protein sequence ID" value="MBO8415672.1"/>
    <property type="molecule type" value="Genomic_DNA"/>
</dbReference>
<dbReference type="EC" id="2.1.1.80" evidence="5"/>
<dbReference type="Pfam" id="PF03705">
    <property type="entry name" value="CheR_N"/>
    <property type="match status" value="1"/>
</dbReference>
<evidence type="ECO:0000256" key="2">
    <source>
        <dbReference type="ARBA" id="ARBA00022603"/>
    </source>
</evidence>
<keyword evidence="2 5" id="KW-0489">Methyltransferase</keyword>
<dbReference type="PIRSF" id="PIRSF000410">
    <property type="entry name" value="CheR"/>
    <property type="match status" value="1"/>
</dbReference>
<dbReference type="Gene3D" id="1.10.155.10">
    <property type="entry name" value="Chemotaxis receptor methyltransferase CheR, N-terminal domain"/>
    <property type="match status" value="1"/>
</dbReference>
<feature type="binding site" evidence="6">
    <location>
        <position position="110"/>
    </location>
    <ligand>
        <name>S-adenosyl-L-methionine</name>
        <dbReference type="ChEBI" id="CHEBI:59789"/>
    </ligand>
</feature>
<evidence type="ECO:0000313" key="9">
    <source>
        <dbReference type="Proteomes" id="UP000823631"/>
    </source>
</evidence>
<dbReference type="CDD" id="cd02440">
    <property type="entry name" value="AdoMet_MTases"/>
    <property type="match status" value="1"/>
</dbReference>
<keyword evidence="4 5" id="KW-0949">S-adenosyl-L-methionine</keyword>
<evidence type="ECO:0000256" key="3">
    <source>
        <dbReference type="ARBA" id="ARBA00022679"/>
    </source>
</evidence>